<accession>A0ABC9SHD4</accession>
<dbReference type="AlphaFoldDB" id="A0ABC9SHD4"/>
<name>A0ABC9SHD4_LEPBO</name>
<organism evidence="1 2">
    <name type="scientific">Leptospira borgpetersenii str. Brem 328</name>
    <dbReference type="NCBI Taxonomy" id="1049780"/>
    <lineage>
        <taxon>Bacteria</taxon>
        <taxon>Pseudomonadati</taxon>
        <taxon>Spirochaetota</taxon>
        <taxon>Spirochaetia</taxon>
        <taxon>Leptospirales</taxon>
        <taxon>Leptospiraceae</taxon>
        <taxon>Leptospira</taxon>
    </lineage>
</organism>
<proteinExistence type="predicted"/>
<dbReference type="EMBL" id="AHMS02000030">
    <property type="protein sequence ID" value="EMN17106.1"/>
    <property type="molecule type" value="Genomic_DNA"/>
</dbReference>
<comment type="caution">
    <text evidence="1">The sequence shown here is derived from an EMBL/GenBank/DDBJ whole genome shotgun (WGS) entry which is preliminary data.</text>
</comment>
<gene>
    <name evidence="1" type="ORF">LEP1GSC056_1438</name>
</gene>
<protein>
    <submittedName>
        <fullName evidence="1">Uncharacterized protein</fullName>
    </submittedName>
</protein>
<evidence type="ECO:0000313" key="1">
    <source>
        <dbReference type="EMBL" id="EMN17106.1"/>
    </source>
</evidence>
<dbReference type="Proteomes" id="UP000012166">
    <property type="component" value="Unassembled WGS sequence"/>
</dbReference>
<sequence length="55" mass="6793">MFSKNKIIDNLKEFHMFFSFFDRGKNFVKVLLERNFFIPIFLVKLARWRAHKLLT</sequence>
<evidence type="ECO:0000313" key="2">
    <source>
        <dbReference type="Proteomes" id="UP000012166"/>
    </source>
</evidence>
<reference evidence="1 2" key="1">
    <citation type="submission" date="2013-01" db="EMBL/GenBank/DDBJ databases">
        <authorList>
            <person name="Harkins D.M."/>
            <person name="Durkin A.S."/>
            <person name="Brinkac L.M."/>
            <person name="Haft D.H."/>
            <person name="Selengut J.D."/>
            <person name="Sanka R."/>
            <person name="DePew J."/>
            <person name="Purushe J."/>
            <person name="Hartskeerl R.A."/>
            <person name="Ahmed A."/>
            <person name="van der Linden H."/>
            <person name="Goris M.G.A."/>
            <person name="Vinetz J.M."/>
            <person name="Sutton G.G."/>
            <person name="Nierman W.C."/>
            <person name="Fouts D.E."/>
        </authorList>
    </citation>
    <scope>NUCLEOTIDE SEQUENCE [LARGE SCALE GENOMIC DNA]</scope>
    <source>
        <strain evidence="1 2">Brem 328</strain>
    </source>
</reference>